<proteinExistence type="inferred from homology"/>
<dbReference type="PANTHER" id="PTHR43767:SF1">
    <property type="entry name" value="NONRIBOSOMAL PEPTIDE SYNTHASE PES1 (EUROFUNG)-RELATED"/>
    <property type="match status" value="1"/>
</dbReference>
<accession>A0A2T2XEC0</accession>
<dbReference type="InterPro" id="IPR045851">
    <property type="entry name" value="AMP-bd_C_sf"/>
</dbReference>
<evidence type="ECO:0000313" key="5">
    <source>
        <dbReference type="EMBL" id="PSR32853.1"/>
    </source>
</evidence>
<evidence type="ECO:0000256" key="1">
    <source>
        <dbReference type="ARBA" id="ARBA00006432"/>
    </source>
</evidence>
<dbReference type="Gene3D" id="3.30.300.30">
    <property type="match status" value="1"/>
</dbReference>
<dbReference type="Pfam" id="PF13193">
    <property type="entry name" value="AMP-binding_C"/>
    <property type="match status" value="1"/>
</dbReference>
<dbReference type="FunFam" id="3.30.300.30:FF:000008">
    <property type="entry name" value="2,3-dihydroxybenzoate-AMP ligase"/>
    <property type="match status" value="1"/>
</dbReference>
<dbReference type="EMBL" id="PXYW01000030">
    <property type="protein sequence ID" value="PSR32853.1"/>
    <property type="molecule type" value="Genomic_DNA"/>
</dbReference>
<feature type="domain" description="AMP-dependent synthetase/ligase" evidence="3">
    <location>
        <begin position="31"/>
        <end position="394"/>
    </location>
</feature>
<dbReference type="Gene3D" id="3.40.50.12780">
    <property type="entry name" value="N-terminal domain of ligase-like"/>
    <property type="match status" value="1"/>
</dbReference>
<dbReference type="PROSITE" id="PS00455">
    <property type="entry name" value="AMP_BINDING"/>
    <property type="match status" value="1"/>
</dbReference>
<dbReference type="InterPro" id="IPR000873">
    <property type="entry name" value="AMP-dep_synth/lig_dom"/>
</dbReference>
<protein>
    <submittedName>
        <fullName evidence="5">Long-chain fatty acid--CoA ligase</fullName>
    </submittedName>
</protein>
<dbReference type="Pfam" id="PF00501">
    <property type="entry name" value="AMP-binding"/>
    <property type="match status" value="1"/>
</dbReference>
<dbReference type="InterPro" id="IPR050237">
    <property type="entry name" value="ATP-dep_AMP-bd_enzyme"/>
</dbReference>
<evidence type="ECO:0000259" key="3">
    <source>
        <dbReference type="Pfam" id="PF00501"/>
    </source>
</evidence>
<dbReference type="InterPro" id="IPR025110">
    <property type="entry name" value="AMP-bd_C"/>
</dbReference>
<name>A0A2T2XEC0_9FIRM</name>
<keyword evidence="2 5" id="KW-0436">Ligase</keyword>
<comment type="caution">
    <text evidence="5">The sequence shown here is derived from an EMBL/GenBank/DDBJ whole genome shotgun (WGS) entry which is preliminary data.</text>
</comment>
<organism evidence="5 6">
    <name type="scientific">Sulfobacillus benefaciens</name>
    <dbReference type="NCBI Taxonomy" id="453960"/>
    <lineage>
        <taxon>Bacteria</taxon>
        <taxon>Bacillati</taxon>
        <taxon>Bacillota</taxon>
        <taxon>Clostridia</taxon>
        <taxon>Eubacteriales</taxon>
        <taxon>Clostridiales Family XVII. Incertae Sedis</taxon>
        <taxon>Sulfobacillus</taxon>
    </lineage>
</organism>
<dbReference type="CDD" id="cd05936">
    <property type="entry name" value="FC-FACS_FadD_like"/>
    <property type="match status" value="1"/>
</dbReference>
<evidence type="ECO:0000259" key="4">
    <source>
        <dbReference type="Pfam" id="PF13193"/>
    </source>
</evidence>
<evidence type="ECO:0000256" key="2">
    <source>
        <dbReference type="ARBA" id="ARBA00022598"/>
    </source>
</evidence>
<comment type="similarity">
    <text evidence="1">Belongs to the ATP-dependent AMP-binding enzyme family.</text>
</comment>
<dbReference type="GO" id="GO:0016878">
    <property type="term" value="F:acid-thiol ligase activity"/>
    <property type="evidence" value="ECO:0007669"/>
    <property type="project" value="UniProtKB-ARBA"/>
</dbReference>
<dbReference type="InterPro" id="IPR020845">
    <property type="entry name" value="AMP-binding_CS"/>
</dbReference>
<sequence>MNTKPWLQFYDGVPHDLVETPQPLYQILQGKPAQQVALIFEQQTRTYGELWENTGRIARALANMGINKGDRVALLLPNCFAFVESYYGILRRGAIVVALNPLYTPAELAVLLLDAAPKALIVPTQAVSQLPPGLPFPVIFADIANDREKEHEASAGYPGSLCLSDWLAIDQEPEAIEIDPTQDVAVLQYTGGTTGTPKGAMLTHWNLFANAIQSRWWMHHLLADGQDTVLLGLPLFHVYGMTVGMNLGLLIGARLLLLPRFTPQAAAEMVALHHPTIFPGAPTMYVALAEYARHAQLDLSSIRGCISGSAPLPQQVQEEFERLTGGKLVEGYGLSEASPVTHCQPLWDAPRKTGIGLPYPGTEVRIVDDEGKDVTIGAAGELWIKGPQVMKGYWRRPEETKDTLSPERWLRTGDVAVMDSDGYFRIVDRKKDVIICSGFNVYPREVEEVLYQYPAVQEASVVGIPDAYRGETIKAYIVSRNGSLLDLDDLNAFCRQRLAGYKVPRFYEVVDTLPKSAVGKILRRVLRDQSRGEGITTSPNTP</sequence>
<reference evidence="5 6" key="1">
    <citation type="journal article" date="2014" name="BMC Genomics">
        <title>Comparison of environmental and isolate Sulfobacillus genomes reveals diverse carbon, sulfur, nitrogen, and hydrogen metabolisms.</title>
        <authorList>
            <person name="Justice N.B."/>
            <person name="Norman A."/>
            <person name="Brown C.T."/>
            <person name="Singh A."/>
            <person name="Thomas B.C."/>
            <person name="Banfield J.F."/>
        </authorList>
    </citation>
    <scope>NUCLEOTIDE SEQUENCE [LARGE SCALE GENOMIC DNA]</scope>
    <source>
        <strain evidence="5">AMDSBA4</strain>
    </source>
</reference>
<dbReference type="InterPro" id="IPR042099">
    <property type="entry name" value="ANL_N_sf"/>
</dbReference>
<evidence type="ECO:0000313" key="6">
    <source>
        <dbReference type="Proteomes" id="UP000242972"/>
    </source>
</evidence>
<feature type="domain" description="AMP-binding enzyme C-terminal" evidence="4">
    <location>
        <begin position="445"/>
        <end position="520"/>
    </location>
</feature>
<gene>
    <name evidence="5" type="ORF">C7B46_12265</name>
</gene>
<dbReference type="Proteomes" id="UP000242972">
    <property type="component" value="Unassembled WGS sequence"/>
</dbReference>
<dbReference type="AlphaFoldDB" id="A0A2T2XEC0"/>
<dbReference type="SUPFAM" id="SSF56801">
    <property type="entry name" value="Acetyl-CoA synthetase-like"/>
    <property type="match status" value="1"/>
</dbReference>
<dbReference type="PANTHER" id="PTHR43767">
    <property type="entry name" value="LONG-CHAIN-FATTY-ACID--COA LIGASE"/>
    <property type="match status" value="1"/>
</dbReference>